<gene>
    <name evidence="2" type="ORF">MSLAZ_1715</name>
</gene>
<keyword evidence="1" id="KW-0812">Transmembrane</keyword>
<keyword evidence="1" id="KW-0472">Membrane</keyword>
<sequence length="252" mass="28589">MLKRWCNKKMKSFKGVNYLFLSLFLLLLLASTASATNIEINGQTQDKVLEGQVISYTLTINNIPPAADYISFDTDLVKVDDSPLYNFTNLNFTSDANKFDFPVNESTTSIIVTINGQIPQITNKKQYDGVTLITYKQSTGYAYDRITLTNSKGNLIESVETRPFEISIPELDSFREQINQIEDPFFKKYLQDLHDKGLVKESKTLADHLTETDKWPSYWWLIPGAIIGLLIGFLIGVRFNSKDDIDAGEDTE</sequence>
<evidence type="ECO:0000256" key="1">
    <source>
        <dbReference type="SAM" id="Phobius"/>
    </source>
</evidence>
<name>A0A0E3S421_9EURY</name>
<dbReference type="EMBL" id="CP009515">
    <property type="protein sequence ID" value="AKB74976.1"/>
    <property type="molecule type" value="Genomic_DNA"/>
</dbReference>
<feature type="transmembrane region" description="Helical" evidence="1">
    <location>
        <begin position="218"/>
        <end position="237"/>
    </location>
</feature>
<dbReference type="HOGENOM" id="CLU_093722_0_0_2"/>
<dbReference type="PATRIC" id="fig|1434111.4.peg.2245"/>
<proteinExistence type="predicted"/>
<dbReference type="STRING" id="1434111.MSLAZ_1715"/>
<dbReference type="KEGG" id="mls:MSLAZ_1715"/>
<reference evidence="2 3" key="1">
    <citation type="submission" date="2014-07" db="EMBL/GenBank/DDBJ databases">
        <title>Methanogenic archaea and the global carbon cycle.</title>
        <authorList>
            <person name="Henriksen J.R."/>
            <person name="Luke J."/>
            <person name="Reinhart S."/>
            <person name="Benedict M.N."/>
            <person name="Youngblut N.D."/>
            <person name="Metcalf M.E."/>
            <person name="Whitaker R.J."/>
            <person name="Metcalf W.W."/>
        </authorList>
    </citation>
    <scope>NUCLEOTIDE SEQUENCE [LARGE SCALE GENOMIC DNA]</scope>
    <source>
        <strain evidence="2 3">Z-7289</strain>
    </source>
</reference>
<evidence type="ECO:0000313" key="2">
    <source>
        <dbReference type="EMBL" id="AKB74976.1"/>
    </source>
</evidence>
<dbReference type="Proteomes" id="UP000033072">
    <property type="component" value="Chromosome"/>
</dbReference>
<dbReference type="AlphaFoldDB" id="A0A0E3S421"/>
<keyword evidence="1" id="KW-1133">Transmembrane helix</keyword>
<accession>A0A0E3S421</accession>
<evidence type="ECO:0000313" key="3">
    <source>
        <dbReference type="Proteomes" id="UP000033072"/>
    </source>
</evidence>
<keyword evidence="3" id="KW-1185">Reference proteome</keyword>
<organism evidence="2 3">
    <name type="scientific">Methanosarcina lacustris Z-7289</name>
    <dbReference type="NCBI Taxonomy" id="1434111"/>
    <lineage>
        <taxon>Archaea</taxon>
        <taxon>Methanobacteriati</taxon>
        <taxon>Methanobacteriota</taxon>
        <taxon>Stenosarchaea group</taxon>
        <taxon>Methanomicrobia</taxon>
        <taxon>Methanosarcinales</taxon>
        <taxon>Methanosarcinaceae</taxon>
        <taxon>Methanosarcina</taxon>
    </lineage>
</organism>
<protein>
    <submittedName>
        <fullName evidence="2">Uncharacterized protein</fullName>
    </submittedName>
</protein>